<evidence type="ECO:0000259" key="11">
    <source>
        <dbReference type="Pfam" id="PF01343"/>
    </source>
</evidence>
<comment type="subcellular location">
    <subcellularLocation>
        <location evidence="1">Cell membrane</location>
    </subcellularLocation>
</comment>
<gene>
    <name evidence="13" type="primary">sohB</name>
    <name evidence="13" type="ORF">ACCI49_04150</name>
</gene>
<dbReference type="InterPro" id="IPR047272">
    <property type="entry name" value="S49_SppA_C"/>
</dbReference>
<dbReference type="NCBIfam" id="NF008745">
    <property type="entry name" value="PRK11778.1"/>
    <property type="match status" value="1"/>
</dbReference>
<protein>
    <submittedName>
        <fullName evidence="13">Protease SohB</fullName>
        <ecNumber evidence="13">3.4.21.-</ecNumber>
    </submittedName>
</protein>
<dbReference type="Pfam" id="PF01343">
    <property type="entry name" value="Peptidase_S49"/>
    <property type="match status" value="1"/>
</dbReference>
<evidence type="ECO:0000256" key="9">
    <source>
        <dbReference type="ARBA" id="ARBA00023136"/>
    </source>
</evidence>
<dbReference type="InterPro" id="IPR013703">
    <property type="entry name" value="Peptidase_S49_N_proteobac"/>
</dbReference>
<evidence type="ECO:0000256" key="8">
    <source>
        <dbReference type="ARBA" id="ARBA00022989"/>
    </source>
</evidence>
<evidence type="ECO:0000256" key="3">
    <source>
        <dbReference type="ARBA" id="ARBA00022475"/>
    </source>
</evidence>
<dbReference type="Proteomes" id="UP001569428">
    <property type="component" value="Unassembled WGS sequence"/>
</dbReference>
<dbReference type="InterPro" id="IPR029045">
    <property type="entry name" value="ClpP/crotonase-like_dom_sf"/>
</dbReference>
<sequence length="383" mass="42747">MEFLIEYGLFLAKIVTVIVALMVLIGFIFANREQLKERVQGHISVTHLNNRYEQFKEALLEAVMEKHEFAHRKKKIAKEKKAEEKALVKRHKAEAKKKAAKIGDSEKADADSSVARTEHTAKQLIESSEDRKRIFVMHFNGDIKASALAHLREEITAILQVAVAGDEVLLCLESPGGMVANYGLAASQLARVRNAGIQLTIAVDKVAASGGYMMACVADRILAAPFAMLGSIGVLAQLPNFNRLLKRHDVDYELFTAGEYKRTVTMFGENTEEGREKFQSDLEEIHVLFQHFVSEYRPSLDVAKVATGEVWFGQKALSLGLVDELKTSDEYLTHCAANADLYQVEYKEKKNIAKKMGLAAEAGVESVLTRLFSKLTAWRHHAQ</sequence>
<evidence type="ECO:0000256" key="5">
    <source>
        <dbReference type="ARBA" id="ARBA00022692"/>
    </source>
</evidence>
<evidence type="ECO:0000256" key="1">
    <source>
        <dbReference type="ARBA" id="ARBA00004236"/>
    </source>
</evidence>
<organism evidence="13 14">
    <name type="scientific">Microbulbifer epialgicus</name>
    <dbReference type="NCBI Taxonomy" id="393907"/>
    <lineage>
        <taxon>Bacteria</taxon>
        <taxon>Pseudomonadati</taxon>
        <taxon>Pseudomonadota</taxon>
        <taxon>Gammaproteobacteria</taxon>
        <taxon>Cellvibrionales</taxon>
        <taxon>Microbulbiferaceae</taxon>
        <taxon>Microbulbifer</taxon>
    </lineage>
</organism>
<comment type="caution">
    <text evidence="13">The sequence shown here is derived from an EMBL/GenBank/DDBJ whole genome shotgun (WGS) entry which is preliminary data.</text>
</comment>
<dbReference type="RefSeq" id="WP_371837714.1">
    <property type="nucleotide sequence ID" value="NZ_JBGMEK010000005.1"/>
</dbReference>
<feature type="domain" description="Peptidase S49" evidence="11">
    <location>
        <begin position="193"/>
        <end position="340"/>
    </location>
</feature>
<keyword evidence="7" id="KW-0720">Serine protease</keyword>
<keyword evidence="5 10" id="KW-0812">Transmembrane</keyword>
<proteinExistence type="inferred from homology"/>
<keyword evidence="6 13" id="KW-0378">Hydrolase</keyword>
<dbReference type="EC" id="3.4.21.-" evidence="13"/>
<dbReference type="Gene3D" id="6.20.330.10">
    <property type="match status" value="1"/>
</dbReference>
<accession>A0ABV4NWK2</accession>
<keyword evidence="8 10" id="KW-1133">Transmembrane helix</keyword>
<evidence type="ECO:0000259" key="12">
    <source>
        <dbReference type="Pfam" id="PF08496"/>
    </source>
</evidence>
<evidence type="ECO:0000313" key="13">
    <source>
        <dbReference type="EMBL" id="MFA0810103.1"/>
    </source>
</evidence>
<keyword evidence="9 10" id="KW-0472">Membrane</keyword>
<dbReference type="GO" id="GO:0008233">
    <property type="term" value="F:peptidase activity"/>
    <property type="evidence" value="ECO:0007669"/>
    <property type="project" value="UniProtKB-KW"/>
</dbReference>
<name>A0ABV4NWK2_9GAMM</name>
<comment type="similarity">
    <text evidence="2">Belongs to the peptidase S49 family.</text>
</comment>
<feature type="domain" description="Peptidase S49 N-terminal proteobacteria" evidence="12">
    <location>
        <begin position="2"/>
        <end position="189"/>
    </location>
</feature>
<evidence type="ECO:0000256" key="2">
    <source>
        <dbReference type="ARBA" id="ARBA00008683"/>
    </source>
</evidence>
<dbReference type="SUPFAM" id="SSF52096">
    <property type="entry name" value="ClpP/crotonase"/>
    <property type="match status" value="1"/>
</dbReference>
<dbReference type="CDD" id="cd07023">
    <property type="entry name" value="S49_Sppa_N_C"/>
    <property type="match status" value="1"/>
</dbReference>
<dbReference type="EMBL" id="JBGMEK010000005">
    <property type="protein sequence ID" value="MFA0810103.1"/>
    <property type="molecule type" value="Genomic_DNA"/>
</dbReference>
<keyword evidence="3" id="KW-1003">Cell membrane</keyword>
<reference evidence="13 14" key="1">
    <citation type="submission" date="2024-08" db="EMBL/GenBank/DDBJ databases">
        <authorList>
            <person name="Ishaq N."/>
        </authorList>
    </citation>
    <scope>NUCLEOTIDE SEQUENCE [LARGE SCALE GENOMIC DNA]</scope>
    <source>
        <strain evidence="13 14">DSM 18651</strain>
    </source>
</reference>
<dbReference type="PANTHER" id="PTHR42987:SF4">
    <property type="entry name" value="PROTEASE SOHB-RELATED"/>
    <property type="match status" value="1"/>
</dbReference>
<keyword evidence="14" id="KW-1185">Reference proteome</keyword>
<feature type="transmembrane region" description="Helical" evidence="10">
    <location>
        <begin position="7"/>
        <end position="30"/>
    </location>
</feature>
<evidence type="ECO:0000256" key="10">
    <source>
        <dbReference type="SAM" id="Phobius"/>
    </source>
</evidence>
<dbReference type="PANTHER" id="PTHR42987">
    <property type="entry name" value="PEPTIDASE S49"/>
    <property type="match status" value="1"/>
</dbReference>
<evidence type="ECO:0000313" key="14">
    <source>
        <dbReference type="Proteomes" id="UP001569428"/>
    </source>
</evidence>
<dbReference type="InterPro" id="IPR002142">
    <property type="entry name" value="Peptidase_S49"/>
</dbReference>
<evidence type="ECO:0000256" key="4">
    <source>
        <dbReference type="ARBA" id="ARBA00022670"/>
    </source>
</evidence>
<dbReference type="GO" id="GO:0006508">
    <property type="term" value="P:proteolysis"/>
    <property type="evidence" value="ECO:0007669"/>
    <property type="project" value="UniProtKB-KW"/>
</dbReference>
<keyword evidence="4 13" id="KW-0645">Protease</keyword>
<evidence type="ECO:0000256" key="6">
    <source>
        <dbReference type="ARBA" id="ARBA00022801"/>
    </source>
</evidence>
<evidence type="ECO:0000256" key="7">
    <source>
        <dbReference type="ARBA" id="ARBA00022825"/>
    </source>
</evidence>
<dbReference type="Gene3D" id="3.90.226.10">
    <property type="entry name" value="2-enoyl-CoA Hydratase, Chain A, domain 1"/>
    <property type="match status" value="1"/>
</dbReference>
<dbReference type="Pfam" id="PF08496">
    <property type="entry name" value="Peptidase_S49_N"/>
    <property type="match status" value="1"/>
</dbReference>